<feature type="chain" id="PRO_5005486881" evidence="3">
    <location>
        <begin position="31"/>
        <end position="692"/>
    </location>
</feature>
<evidence type="ECO:0000313" key="6">
    <source>
        <dbReference type="Proteomes" id="UP000065807"/>
    </source>
</evidence>
<dbReference type="SUPFAM" id="SSF56601">
    <property type="entry name" value="beta-lactamase/transpeptidase-like"/>
    <property type="match status" value="1"/>
</dbReference>
<dbReference type="RefSeq" id="WP_068133968.1">
    <property type="nucleotide sequence ID" value="NZ_AP014924.1"/>
</dbReference>
<dbReference type="STRING" id="1555112.LIP_0563"/>
<keyword evidence="3" id="KW-0732">Signal</keyword>
<evidence type="ECO:0000256" key="2">
    <source>
        <dbReference type="SAM" id="Phobius"/>
    </source>
</evidence>
<gene>
    <name evidence="5" type="ORF">LIP_0563</name>
</gene>
<keyword evidence="2" id="KW-0812">Transmembrane</keyword>
<dbReference type="InterPro" id="IPR050491">
    <property type="entry name" value="AmpC-like"/>
</dbReference>
<protein>
    <submittedName>
        <fullName evidence="5">Beta-lactamase</fullName>
    </submittedName>
</protein>
<feature type="transmembrane region" description="Helical" evidence="2">
    <location>
        <begin position="667"/>
        <end position="685"/>
    </location>
</feature>
<feature type="signal peptide" evidence="3">
    <location>
        <begin position="1"/>
        <end position="30"/>
    </location>
</feature>
<dbReference type="Proteomes" id="UP000065807">
    <property type="component" value="Chromosome"/>
</dbReference>
<dbReference type="OrthoDB" id="846150at2"/>
<dbReference type="PANTHER" id="PTHR46825:SF9">
    <property type="entry name" value="BETA-LACTAMASE-RELATED DOMAIN-CONTAINING PROTEIN"/>
    <property type="match status" value="1"/>
</dbReference>
<accession>A0A0K2SH52</accession>
<dbReference type="EMBL" id="AP014924">
    <property type="protein sequence ID" value="BAS26420.1"/>
    <property type="molecule type" value="Genomic_DNA"/>
</dbReference>
<dbReference type="PATRIC" id="fig|1555112.3.peg.588"/>
<dbReference type="InterPro" id="IPR012338">
    <property type="entry name" value="Beta-lactam/transpept-like"/>
</dbReference>
<name>A0A0K2SH52_LIMPI</name>
<dbReference type="InterPro" id="IPR001466">
    <property type="entry name" value="Beta-lactam-related"/>
</dbReference>
<feature type="compositionally biased region" description="Low complexity" evidence="1">
    <location>
        <begin position="404"/>
        <end position="425"/>
    </location>
</feature>
<evidence type="ECO:0000256" key="3">
    <source>
        <dbReference type="SAM" id="SignalP"/>
    </source>
</evidence>
<dbReference type="KEGG" id="lpil:LIP_0563"/>
<keyword evidence="2" id="KW-1133">Transmembrane helix</keyword>
<feature type="domain" description="Beta-lactamase-related" evidence="4">
    <location>
        <begin position="59"/>
        <end position="381"/>
    </location>
</feature>
<keyword evidence="6" id="KW-1185">Reference proteome</keyword>
<sequence>MPTPRSILARLALTLLPALMILSSVLPGQAEELPPAAAPPRAHGDHPLTRDDLGTFIDGVMAAQFQSYHIPGAAVAVVKDGEILFAKGYGYSDLEAREPVDATRTLFRIGSVSKLFTWTAVMQLVEQGRLDLNADVNAYLAGTGVHVPATYPEPVTMAHLMNHTAGFEDRGVGLFSHDPAGVRPLGEVLAGRLPQRVRPPGEVTAYSNHGTALAGYIVERMSGMPWTASIEEYVLRPLGMEHTTVRQPVPANLASDLATGYAYAAAQERFEAEPFEYVPAAPAGAASASATDMARFMIAHLQLGRLGDATILAPETARRMQETSYRQDPRLGGIAHGFLEQPYGSLRTIGHGGDTFLFHAELRLVPPEGVGIFVVYSAADGAIARDELVRAFLDRYFGRYAAGPGSSAEQPAQASPAAPGTAQATHDGQAVQAYAGLYGPARAPRTTMDRMIELLSVTTVRFDPTGIPGLLVRMSPGTAAKRFRQVEAGLFQEVDGPGRIAFQPGTAGQPDRILMGSAWMGERLAWYETPFFHIAVAVTCLVVFLSVVVGWPLGWLRERRRRGRSAGAVRTRSAGTAGGNATGVILSARGPRLVRWIAGGFSAVFLATGVTLLIALQDPFAIAFGVPGGLRVVLGLALVAALLSPAAPVAAVVAWRGRYFSRAGRAHVTLVAVAAVVFAVWLNHWNLLGFRF</sequence>
<feature type="transmembrane region" description="Helical" evidence="2">
    <location>
        <begin position="628"/>
        <end position="655"/>
    </location>
</feature>
<dbReference type="Pfam" id="PF00144">
    <property type="entry name" value="Beta-lactamase"/>
    <property type="match status" value="1"/>
</dbReference>
<evidence type="ECO:0000313" key="5">
    <source>
        <dbReference type="EMBL" id="BAS26420.1"/>
    </source>
</evidence>
<feature type="region of interest" description="Disordered" evidence="1">
    <location>
        <begin position="404"/>
        <end position="426"/>
    </location>
</feature>
<keyword evidence="2" id="KW-0472">Membrane</keyword>
<dbReference type="Gene3D" id="3.40.710.10">
    <property type="entry name" value="DD-peptidase/beta-lactamase superfamily"/>
    <property type="match status" value="1"/>
</dbReference>
<reference evidence="6" key="2">
    <citation type="journal article" date="2016" name="Int. J. Syst. Evol. Microbiol.">
        <title>Complete genome sequence and cell structure of Limnochorda pilosa, a Gram-negative spore-former within the phylum Firmicutes.</title>
        <authorList>
            <person name="Watanabe M."/>
            <person name="Kojima H."/>
            <person name="Fukui M."/>
        </authorList>
    </citation>
    <scope>NUCLEOTIDE SEQUENCE [LARGE SCALE GENOMIC DNA]</scope>
    <source>
        <strain evidence="6">HC45</strain>
    </source>
</reference>
<reference evidence="6" key="1">
    <citation type="submission" date="2015-07" db="EMBL/GenBank/DDBJ databases">
        <title>Complete genome sequence and phylogenetic analysis of Limnochorda pilosa.</title>
        <authorList>
            <person name="Watanabe M."/>
            <person name="Kojima H."/>
            <person name="Fukui M."/>
        </authorList>
    </citation>
    <scope>NUCLEOTIDE SEQUENCE [LARGE SCALE GENOMIC DNA]</scope>
    <source>
        <strain evidence="6">HC45</strain>
    </source>
</reference>
<feature type="transmembrane region" description="Helical" evidence="2">
    <location>
        <begin position="596"/>
        <end position="616"/>
    </location>
</feature>
<dbReference type="PANTHER" id="PTHR46825">
    <property type="entry name" value="D-ALANYL-D-ALANINE-CARBOXYPEPTIDASE/ENDOPEPTIDASE AMPH"/>
    <property type="match status" value="1"/>
</dbReference>
<feature type="transmembrane region" description="Helical" evidence="2">
    <location>
        <begin position="531"/>
        <end position="556"/>
    </location>
</feature>
<evidence type="ECO:0000259" key="4">
    <source>
        <dbReference type="Pfam" id="PF00144"/>
    </source>
</evidence>
<evidence type="ECO:0000256" key="1">
    <source>
        <dbReference type="SAM" id="MobiDB-lite"/>
    </source>
</evidence>
<proteinExistence type="predicted"/>
<dbReference type="AlphaFoldDB" id="A0A0K2SH52"/>
<organism evidence="5 6">
    <name type="scientific">Limnochorda pilosa</name>
    <dbReference type="NCBI Taxonomy" id="1555112"/>
    <lineage>
        <taxon>Bacteria</taxon>
        <taxon>Bacillati</taxon>
        <taxon>Bacillota</taxon>
        <taxon>Limnochordia</taxon>
        <taxon>Limnochordales</taxon>
        <taxon>Limnochordaceae</taxon>
        <taxon>Limnochorda</taxon>
    </lineage>
</organism>